<dbReference type="Proteomes" id="UP000013827">
    <property type="component" value="Unassembled WGS sequence"/>
</dbReference>
<reference evidence="3" key="2">
    <citation type="submission" date="2024-10" db="UniProtKB">
        <authorList>
            <consortium name="EnsemblProtists"/>
        </authorList>
    </citation>
    <scope>IDENTIFICATION</scope>
</reference>
<proteinExistence type="predicted"/>
<evidence type="ECO:0000313" key="4">
    <source>
        <dbReference type="Proteomes" id="UP000013827"/>
    </source>
</evidence>
<dbReference type="PANTHER" id="PTHR43650">
    <property type="entry name" value="PYROPHOSPHATE--FRUCTOSE 6-PHOSPHATE 1-PHOSPHOTRANSFERASE"/>
    <property type="match status" value="1"/>
</dbReference>
<keyword evidence="2" id="KW-0324">Glycolysis</keyword>
<dbReference type="GO" id="GO:0003872">
    <property type="term" value="F:6-phosphofructokinase activity"/>
    <property type="evidence" value="ECO:0007669"/>
    <property type="project" value="InterPro"/>
</dbReference>
<dbReference type="eggNOG" id="KOG2440">
    <property type="taxonomic scope" value="Eukaryota"/>
</dbReference>
<evidence type="ECO:0000256" key="2">
    <source>
        <dbReference type="ARBA" id="ARBA00023152"/>
    </source>
</evidence>
<dbReference type="RefSeq" id="XP_005791284.1">
    <property type="nucleotide sequence ID" value="XM_005791227.1"/>
</dbReference>
<dbReference type="KEGG" id="ehx:EMIHUDRAFT_260628"/>
<name>A0A0D3KSX0_EMIH1</name>
<dbReference type="GO" id="GO:0005829">
    <property type="term" value="C:cytosol"/>
    <property type="evidence" value="ECO:0007669"/>
    <property type="project" value="TreeGrafter"/>
</dbReference>
<dbReference type="HOGENOM" id="CLU_1771545_0_0_1"/>
<sequence length="147" mass="15588">MAGNEPQQMSALEAERRHYRPCVPAVLRVRVRAEPAQERTTCVSHEDLIASAFPTLYGSPVVSLVPAAETDTSVAPRPLRVGCVLSGGTPAAGGHNCICGLFDHLEAFHPGSTLLGFRGGLRGVLRTAFTKLEAATVERHRNSAASS</sequence>
<keyword evidence="4" id="KW-1185">Reference proteome</keyword>
<dbReference type="InterPro" id="IPR035966">
    <property type="entry name" value="PKF_sf"/>
</dbReference>
<dbReference type="Gene3D" id="3.40.50.450">
    <property type="match status" value="1"/>
</dbReference>
<dbReference type="PANTHER" id="PTHR43650:SF1">
    <property type="entry name" value="PYROPHOSPHATE--FRUCTOSE 6-PHOSPHATE 1-PHOSPHOTRANSFERASE SUBUNIT BETA 2"/>
    <property type="match status" value="1"/>
</dbReference>
<dbReference type="GeneID" id="17284127"/>
<dbReference type="AlphaFoldDB" id="A0A0D3KSX0"/>
<evidence type="ECO:0008006" key="5">
    <source>
        <dbReference type="Google" id="ProtNLM"/>
    </source>
</evidence>
<accession>A0A0D3KSX0</accession>
<dbReference type="STRING" id="2903.R1FIG5"/>
<evidence type="ECO:0000256" key="1">
    <source>
        <dbReference type="ARBA" id="ARBA00022490"/>
    </source>
</evidence>
<keyword evidence="1" id="KW-0963">Cytoplasm</keyword>
<dbReference type="SUPFAM" id="SSF53784">
    <property type="entry name" value="Phosphofructokinase"/>
    <property type="match status" value="1"/>
</dbReference>
<organism evidence="3 4">
    <name type="scientific">Emiliania huxleyi (strain CCMP1516)</name>
    <dbReference type="NCBI Taxonomy" id="280463"/>
    <lineage>
        <taxon>Eukaryota</taxon>
        <taxon>Haptista</taxon>
        <taxon>Haptophyta</taxon>
        <taxon>Prymnesiophyceae</taxon>
        <taxon>Isochrysidales</taxon>
        <taxon>Noelaerhabdaceae</taxon>
        <taxon>Emiliania</taxon>
    </lineage>
</organism>
<reference evidence="4" key="1">
    <citation type="journal article" date="2013" name="Nature">
        <title>Pan genome of the phytoplankton Emiliania underpins its global distribution.</title>
        <authorList>
            <person name="Read B.A."/>
            <person name="Kegel J."/>
            <person name="Klute M.J."/>
            <person name="Kuo A."/>
            <person name="Lefebvre S.C."/>
            <person name="Maumus F."/>
            <person name="Mayer C."/>
            <person name="Miller J."/>
            <person name="Monier A."/>
            <person name="Salamov A."/>
            <person name="Young J."/>
            <person name="Aguilar M."/>
            <person name="Claverie J.M."/>
            <person name="Frickenhaus S."/>
            <person name="Gonzalez K."/>
            <person name="Herman E.K."/>
            <person name="Lin Y.C."/>
            <person name="Napier J."/>
            <person name="Ogata H."/>
            <person name="Sarno A.F."/>
            <person name="Shmutz J."/>
            <person name="Schroeder D."/>
            <person name="de Vargas C."/>
            <person name="Verret F."/>
            <person name="von Dassow P."/>
            <person name="Valentin K."/>
            <person name="Van de Peer Y."/>
            <person name="Wheeler G."/>
            <person name="Dacks J.B."/>
            <person name="Delwiche C.F."/>
            <person name="Dyhrman S.T."/>
            <person name="Glockner G."/>
            <person name="John U."/>
            <person name="Richards T."/>
            <person name="Worden A.Z."/>
            <person name="Zhang X."/>
            <person name="Grigoriev I.V."/>
            <person name="Allen A.E."/>
            <person name="Bidle K."/>
            <person name="Borodovsky M."/>
            <person name="Bowler C."/>
            <person name="Brownlee C."/>
            <person name="Cock J.M."/>
            <person name="Elias M."/>
            <person name="Gladyshev V.N."/>
            <person name="Groth M."/>
            <person name="Guda C."/>
            <person name="Hadaegh A."/>
            <person name="Iglesias-Rodriguez M.D."/>
            <person name="Jenkins J."/>
            <person name="Jones B.M."/>
            <person name="Lawson T."/>
            <person name="Leese F."/>
            <person name="Lindquist E."/>
            <person name="Lobanov A."/>
            <person name="Lomsadze A."/>
            <person name="Malik S.B."/>
            <person name="Marsh M.E."/>
            <person name="Mackinder L."/>
            <person name="Mock T."/>
            <person name="Mueller-Roeber B."/>
            <person name="Pagarete A."/>
            <person name="Parker M."/>
            <person name="Probert I."/>
            <person name="Quesneville H."/>
            <person name="Raines C."/>
            <person name="Rensing S.A."/>
            <person name="Riano-Pachon D.M."/>
            <person name="Richier S."/>
            <person name="Rokitta S."/>
            <person name="Shiraiwa Y."/>
            <person name="Soanes D.M."/>
            <person name="van der Giezen M."/>
            <person name="Wahlund T.M."/>
            <person name="Williams B."/>
            <person name="Wilson W."/>
            <person name="Wolfe G."/>
            <person name="Wurch L.L."/>
        </authorList>
    </citation>
    <scope>NUCLEOTIDE SEQUENCE</scope>
</reference>
<evidence type="ECO:0000313" key="3">
    <source>
        <dbReference type="EnsemblProtists" id="EOD38855"/>
    </source>
</evidence>
<protein>
    <recommendedName>
        <fullName evidence="5">Phosphofructokinase domain-containing protein</fullName>
    </recommendedName>
</protein>
<dbReference type="GO" id="GO:0009749">
    <property type="term" value="P:response to glucose"/>
    <property type="evidence" value="ECO:0007669"/>
    <property type="project" value="TreeGrafter"/>
</dbReference>
<dbReference type="PaxDb" id="2903-EOD38855"/>
<dbReference type="EnsemblProtists" id="EOD38855">
    <property type="protein sequence ID" value="EOD38855"/>
    <property type="gene ID" value="EMIHUDRAFT_260628"/>
</dbReference>